<feature type="compositionally biased region" description="Polar residues" evidence="5">
    <location>
        <begin position="336"/>
        <end position="348"/>
    </location>
</feature>
<evidence type="ECO:0000313" key="11">
    <source>
        <dbReference type="Proteomes" id="UP000242814"/>
    </source>
</evidence>
<dbReference type="InterPro" id="IPR040194">
    <property type="entry name" value="Cwf19-like"/>
</dbReference>
<dbReference type="Pfam" id="PF04677">
    <property type="entry name" value="CwfJ_C_1"/>
    <property type="match status" value="1"/>
</dbReference>
<dbReference type="VEuPathDB" id="FungiDB:PABG_03225"/>
<dbReference type="InterPro" id="IPR036265">
    <property type="entry name" value="HIT-like_sf"/>
</dbReference>
<dbReference type="GO" id="GO:0016616">
    <property type="term" value="F:oxidoreductase activity, acting on the CH-OH group of donors, NAD or NADP as acceptor"/>
    <property type="evidence" value="ECO:0007669"/>
    <property type="project" value="InterPro"/>
</dbReference>
<dbReference type="AlphaFoldDB" id="A0A1D2JM85"/>
<evidence type="ECO:0000256" key="1">
    <source>
        <dbReference type="ARBA" id="ARBA00005854"/>
    </source>
</evidence>
<feature type="compositionally biased region" description="Acidic residues" evidence="5">
    <location>
        <begin position="195"/>
        <end position="207"/>
    </location>
</feature>
<dbReference type="GO" id="GO:0051287">
    <property type="term" value="F:NAD binding"/>
    <property type="evidence" value="ECO:0007669"/>
    <property type="project" value="InterPro"/>
</dbReference>
<dbReference type="InterPro" id="IPR029753">
    <property type="entry name" value="D-isomer_DH_CS"/>
</dbReference>
<feature type="domain" description="D-isomer specific 2-hydroxyacid dehydrogenase NAD-binding" evidence="7">
    <location>
        <begin position="844"/>
        <end position="1018"/>
    </location>
</feature>
<feature type="compositionally biased region" description="Basic residues" evidence="5">
    <location>
        <begin position="50"/>
        <end position="69"/>
    </location>
</feature>
<dbReference type="InterPro" id="IPR006767">
    <property type="entry name" value="Cwf19-like_C_dom-2"/>
</dbReference>
<evidence type="ECO:0000256" key="2">
    <source>
        <dbReference type="ARBA" id="ARBA00006795"/>
    </source>
</evidence>
<dbReference type="EMBL" id="LZYO01000029">
    <property type="protein sequence ID" value="ODH42108.1"/>
    <property type="molecule type" value="Genomic_DNA"/>
</dbReference>
<dbReference type="InterPro" id="IPR029752">
    <property type="entry name" value="D-isomer_DH_CS1"/>
</dbReference>
<dbReference type="PANTHER" id="PTHR12072">
    <property type="entry name" value="CWF19, CELL CYCLE CONTROL PROTEIN"/>
    <property type="match status" value="1"/>
</dbReference>
<feature type="region of interest" description="Disordered" evidence="5">
    <location>
        <begin position="1"/>
        <end position="217"/>
    </location>
</feature>
<name>A0A1D2JM85_PARBR</name>
<dbReference type="InterPro" id="IPR006768">
    <property type="entry name" value="Cwf19-like_C_dom-1"/>
</dbReference>
<feature type="compositionally biased region" description="Basic and acidic residues" evidence="5">
    <location>
        <begin position="8"/>
        <end position="49"/>
    </location>
</feature>
<dbReference type="Pfam" id="PF02826">
    <property type="entry name" value="2-Hacid_dh_C"/>
    <property type="match status" value="1"/>
</dbReference>
<dbReference type="InterPro" id="IPR006139">
    <property type="entry name" value="D-isomer_2_OHA_DH_cat_dom"/>
</dbReference>
<evidence type="ECO:0000256" key="4">
    <source>
        <dbReference type="ARBA" id="ARBA00023027"/>
    </source>
</evidence>
<evidence type="ECO:0000259" key="8">
    <source>
        <dbReference type="Pfam" id="PF04676"/>
    </source>
</evidence>
<feature type="domain" description="Cwf19-like C-terminal" evidence="9">
    <location>
        <begin position="495"/>
        <end position="617"/>
    </location>
</feature>
<dbReference type="PROSITE" id="PS00065">
    <property type="entry name" value="D_2_HYDROXYACID_DH_1"/>
    <property type="match status" value="1"/>
</dbReference>
<feature type="compositionally biased region" description="Basic and acidic residues" evidence="5">
    <location>
        <begin position="208"/>
        <end position="217"/>
    </location>
</feature>
<accession>A0A1D2JM85</accession>
<dbReference type="VEuPathDB" id="FungiDB:PADG_01779"/>
<dbReference type="SUPFAM" id="SSF54197">
    <property type="entry name" value="HIT-like"/>
    <property type="match status" value="1"/>
</dbReference>
<evidence type="ECO:0000259" key="9">
    <source>
        <dbReference type="Pfam" id="PF04677"/>
    </source>
</evidence>
<dbReference type="VEuPathDB" id="FungiDB:PADG_01778"/>
<dbReference type="GO" id="GO:0071014">
    <property type="term" value="C:post-mRNA release spliceosomal complex"/>
    <property type="evidence" value="ECO:0007669"/>
    <property type="project" value="TreeGrafter"/>
</dbReference>
<dbReference type="Gene3D" id="3.40.50.720">
    <property type="entry name" value="NAD(P)-binding Rossmann-like Domain"/>
    <property type="match status" value="2"/>
</dbReference>
<keyword evidence="4" id="KW-0520">NAD</keyword>
<dbReference type="SUPFAM" id="SSF52283">
    <property type="entry name" value="Formate/glycerate dehydrogenase catalytic domain-like"/>
    <property type="match status" value="1"/>
</dbReference>
<dbReference type="InterPro" id="IPR036291">
    <property type="entry name" value="NAD(P)-bd_dom_sf"/>
</dbReference>
<keyword evidence="3" id="KW-0560">Oxidoreductase</keyword>
<feature type="domain" description="Cwf19-like protein C-terminal" evidence="8">
    <location>
        <begin position="626"/>
        <end position="729"/>
    </location>
</feature>
<protein>
    <recommendedName>
        <fullName evidence="12">Pre-mRNA-splicing factor cwf19</fullName>
    </recommendedName>
</protein>
<dbReference type="CDD" id="cd12168">
    <property type="entry name" value="Mand_dh_like"/>
    <property type="match status" value="1"/>
</dbReference>
<feature type="compositionally biased region" description="Basic and acidic residues" evidence="5">
    <location>
        <begin position="106"/>
        <end position="119"/>
    </location>
</feature>
<evidence type="ECO:0000259" key="6">
    <source>
        <dbReference type="Pfam" id="PF00389"/>
    </source>
</evidence>
<dbReference type="GO" id="GO:0000398">
    <property type="term" value="P:mRNA splicing, via spliceosome"/>
    <property type="evidence" value="ECO:0007669"/>
    <property type="project" value="TreeGrafter"/>
</dbReference>
<dbReference type="Pfam" id="PF04676">
    <property type="entry name" value="CwfJ_C_2"/>
    <property type="match status" value="1"/>
</dbReference>
<dbReference type="SUPFAM" id="SSF51735">
    <property type="entry name" value="NAD(P)-binding Rossmann-fold domains"/>
    <property type="match status" value="1"/>
</dbReference>
<evidence type="ECO:0000259" key="7">
    <source>
        <dbReference type="Pfam" id="PF02826"/>
    </source>
</evidence>
<gene>
    <name evidence="10" type="ORF">ACO22_01261</name>
</gene>
<dbReference type="Proteomes" id="UP000242814">
    <property type="component" value="Unassembled WGS sequence"/>
</dbReference>
<feature type="region of interest" description="Disordered" evidence="5">
    <location>
        <begin position="308"/>
        <end position="349"/>
    </location>
</feature>
<evidence type="ECO:0008006" key="12">
    <source>
        <dbReference type="Google" id="ProtNLM"/>
    </source>
</evidence>
<reference evidence="10 11" key="1">
    <citation type="submission" date="2016-06" db="EMBL/GenBank/DDBJ databases">
        <authorList>
            <person name="Kjaerup R.B."/>
            <person name="Dalgaard T.S."/>
            <person name="Juul-Madsen H.R."/>
        </authorList>
    </citation>
    <scope>NUCLEOTIDE SEQUENCE [LARGE SCALE GENOMIC DNA]</scope>
    <source>
        <strain evidence="10 11">Pb300</strain>
    </source>
</reference>
<evidence type="ECO:0000313" key="10">
    <source>
        <dbReference type="EMBL" id="ODH42108.1"/>
    </source>
</evidence>
<evidence type="ECO:0000256" key="5">
    <source>
        <dbReference type="SAM" id="MobiDB-lite"/>
    </source>
</evidence>
<dbReference type="VEuPathDB" id="FungiDB:PABG_03224"/>
<comment type="similarity">
    <text evidence="1">Belongs to the D-isomer specific 2-hydroxyacid dehydrogenase family.</text>
</comment>
<feature type="domain" description="D-isomer specific 2-hydroxyacid dehydrogenase catalytic" evidence="6">
    <location>
        <begin position="787"/>
        <end position="1049"/>
    </location>
</feature>
<dbReference type="PROSITE" id="PS00670">
    <property type="entry name" value="D_2_HYDROXYACID_DH_2"/>
    <property type="match status" value="1"/>
</dbReference>
<organism evidence="10 11">
    <name type="scientific">Paracoccidioides brasiliensis</name>
    <dbReference type="NCBI Taxonomy" id="121759"/>
    <lineage>
        <taxon>Eukaryota</taxon>
        <taxon>Fungi</taxon>
        <taxon>Dikarya</taxon>
        <taxon>Ascomycota</taxon>
        <taxon>Pezizomycotina</taxon>
        <taxon>Eurotiomycetes</taxon>
        <taxon>Eurotiomycetidae</taxon>
        <taxon>Onygenales</taxon>
        <taxon>Ajellomycetaceae</taxon>
        <taxon>Paracoccidioides</taxon>
    </lineage>
</organism>
<dbReference type="PANTHER" id="PTHR12072:SF5">
    <property type="entry name" value="CWF19-LIKE PROTEIN 2"/>
    <property type="match status" value="1"/>
</dbReference>
<dbReference type="Gene3D" id="3.30.428.10">
    <property type="entry name" value="HIT-like"/>
    <property type="match status" value="1"/>
</dbReference>
<proteinExistence type="inferred from homology"/>
<sequence>MTLEDFEKELAASQKEREREKTREKYRERDRDSDKHRHRDEERVGERDRKYRHSSSHHSRDRHHHHSSRHSNSNLDDEDRRRHKRSRHSSSNGNEDREHSHKRRSRREEESRGGSKDEIPDPTESNTTPPPIQKEEPTGLTRDSWMEAPSALDIDYVQRPKPEQQEPPASRMLQADFGLKLHKRELNRHLHDIHEEEEEEELEPEPEPDTKGLEEPVKHEVDYTFGDAGSQWRMTKLKAVYRQAEETGAKVEDIAIERFGDLRSFDDAREEEIELERRQTYGEGYVGKEKPSGELYQERKLAMGVREKRDIRAEEEEPNDGQLHPGRQSVERNPVVGQQQTKQSNPTDLNRLKAQMMKAKLRRASNAAELEAEYNAAVASMASRKDSDVVVLGVMENRLLAGGERSEVKPVETKRGKERGLVQENEDMSIEDMVREERRTRGQAGGEGQRFAERIAKDAKFDNDLEYMDENAAKLAKRVQKSEINLKNTAISQFQKVNRILDSCPLCYRENTETPPLAPVVSLATRVYLTLPTEPELSEGSACIVPIQHHNNLLECDDDEWEEIRNFMKSLTRMYHDQGRDVIFYENAAQPQRHRHAAMEAVPLPYSLGEMSPAFFKEAILAADEEWTQHKKLIDTLAQARSGLGKLAFRRTIAKEMPYFHVWFELDGGLGHIVEDANRWPRGDLFAREVIGGMLDLEPDVIKRQGRWRKGGDGRVDGFKKRWRKFDWTRVLTKGAHAAWKALGEIAVLVTPLATNRAEFIQECLSGKLDGVLVAYRTFASSSITGLIDEELVNALPKSIRYIAHCGAGYDQIDVHACSARSPPLLVSNVPTAVNDATADVNMFLIIGALRNFNTSMIALRGGKWKGLPAPTLGHDPQGKVLGILGMGGIGRNLKKKAEVFGMKIIYHNRKKLPDELADGAEYVPLDELLQRSDVISLNLPLNKNTRHIINHDEFSKMKDGVIIVNTARGAVINEDAMVKALDSGKVRSVGLDVFEDEPNVHPGLIRNPNVMLLPHMGTYSVETQTAMEEWAIDNVRRAVETGKLKSPVPEQAEMSFVS</sequence>
<comment type="caution">
    <text evidence="10">The sequence shown here is derived from an EMBL/GenBank/DDBJ whole genome shotgun (WGS) entry which is preliminary data.</text>
</comment>
<comment type="similarity">
    <text evidence="2">Belongs to the CWF19 family.</text>
</comment>
<dbReference type="PROSITE" id="PS00671">
    <property type="entry name" value="D_2_HYDROXYACID_DH_3"/>
    <property type="match status" value="1"/>
</dbReference>
<dbReference type="InterPro" id="IPR006140">
    <property type="entry name" value="D-isomer_DH_NAD-bd"/>
</dbReference>
<evidence type="ECO:0000256" key="3">
    <source>
        <dbReference type="ARBA" id="ARBA00023002"/>
    </source>
</evidence>
<dbReference type="FunFam" id="3.40.50.720:FF:000282">
    <property type="entry name" value="Glyoxylate reductase protein"/>
    <property type="match status" value="1"/>
</dbReference>
<dbReference type="Pfam" id="PF00389">
    <property type="entry name" value="2-Hacid_dh"/>
    <property type="match status" value="1"/>
</dbReference>